<evidence type="ECO:0000256" key="9">
    <source>
        <dbReference type="ARBA" id="ARBA00022842"/>
    </source>
</evidence>
<feature type="binding site" evidence="17">
    <location>
        <position position="239"/>
    </location>
    <ligand>
        <name>5-phospho-alpha-D-ribose 1-diphosphate</name>
        <dbReference type="ChEBI" id="CHEBI:58017"/>
    </ligand>
</feature>
<dbReference type="InterPro" id="IPR005765">
    <property type="entry name" value="UPRT"/>
</dbReference>
<dbReference type="UniPathway" id="UPA00574">
    <property type="reaction ID" value="UER00636"/>
</dbReference>
<name>E3D050_9BACT</name>
<dbReference type="NCBIfam" id="TIGR01120">
    <property type="entry name" value="rpiB"/>
    <property type="match status" value="1"/>
</dbReference>
<dbReference type="Pfam" id="PF14681">
    <property type="entry name" value="UPRTase"/>
    <property type="match status" value="1"/>
</dbReference>
<dbReference type="InterPro" id="IPR004785">
    <property type="entry name" value="RpiB"/>
</dbReference>
<evidence type="ECO:0000256" key="12">
    <source>
        <dbReference type="ARBA" id="ARBA00031082"/>
    </source>
</evidence>
<dbReference type="GO" id="GO:0006223">
    <property type="term" value="P:uracil salvage"/>
    <property type="evidence" value="ECO:0007669"/>
    <property type="project" value="InterPro"/>
</dbReference>
<evidence type="ECO:0000256" key="13">
    <source>
        <dbReference type="ARBA" id="ARBA00052919"/>
    </source>
</evidence>
<feature type="domain" description="Phosphoribosyltransferase" evidence="18">
    <location>
        <begin position="166"/>
        <end position="368"/>
    </location>
</feature>
<comment type="similarity">
    <text evidence="3 17">Belongs to the UPRTase family.</text>
</comment>
<keyword evidence="20" id="KW-1185">Reference proteome</keyword>
<dbReference type="PANTHER" id="PTHR30345:SF0">
    <property type="entry name" value="DNA DAMAGE-REPAIR_TOLERATION PROTEIN DRT102"/>
    <property type="match status" value="1"/>
</dbReference>
<dbReference type="HOGENOM" id="CLU_063684_0_0_0"/>
<feature type="binding site" evidence="17">
    <location>
        <position position="264"/>
    </location>
    <ligand>
        <name>5-phospho-alpha-D-ribose 1-diphosphate</name>
        <dbReference type="ChEBI" id="CHEBI:58017"/>
    </ligand>
</feature>
<dbReference type="SUPFAM" id="SSF89623">
    <property type="entry name" value="Ribose/Galactose isomerase RpiB/AlsB"/>
    <property type="match status" value="1"/>
</dbReference>
<organism evidence="19 20">
    <name type="scientific">Aminomonas paucivorans DSM 12260</name>
    <dbReference type="NCBI Taxonomy" id="584708"/>
    <lineage>
        <taxon>Bacteria</taxon>
        <taxon>Thermotogati</taxon>
        <taxon>Synergistota</taxon>
        <taxon>Synergistia</taxon>
        <taxon>Synergistales</taxon>
        <taxon>Synergistaceae</taxon>
        <taxon>Aminomonas</taxon>
    </lineage>
</organism>
<comment type="activity regulation">
    <text evidence="17">Allosterically activated by GTP.</text>
</comment>
<protein>
    <recommendedName>
        <fullName evidence="15 17">Uracil phosphoribosyltransferase</fullName>
        <ecNumber evidence="4 17">2.4.2.9</ecNumber>
    </recommendedName>
    <alternativeName>
        <fullName evidence="12 17">UMP pyrophosphorylase</fullName>
    </alternativeName>
    <alternativeName>
        <fullName evidence="16 17">UPRTase</fullName>
    </alternativeName>
</protein>
<dbReference type="InterPro" id="IPR000836">
    <property type="entry name" value="PRTase_dom"/>
</dbReference>
<evidence type="ECO:0000256" key="14">
    <source>
        <dbReference type="ARBA" id="ARBA00056901"/>
    </source>
</evidence>
<dbReference type="NCBIfam" id="TIGR00689">
    <property type="entry name" value="rpiB_lacA_lacB"/>
    <property type="match status" value="1"/>
</dbReference>
<dbReference type="EC" id="2.4.2.9" evidence="4 17"/>
<evidence type="ECO:0000313" key="20">
    <source>
        <dbReference type="Proteomes" id="UP000005096"/>
    </source>
</evidence>
<dbReference type="GO" id="GO:0009052">
    <property type="term" value="P:pentose-phosphate shunt, non-oxidative branch"/>
    <property type="evidence" value="ECO:0007669"/>
    <property type="project" value="TreeGrafter"/>
</dbReference>
<dbReference type="GO" id="GO:0004751">
    <property type="term" value="F:ribose-5-phosphate isomerase activity"/>
    <property type="evidence" value="ECO:0007669"/>
    <property type="project" value="TreeGrafter"/>
</dbReference>
<dbReference type="Pfam" id="PF02502">
    <property type="entry name" value="LacAB_rpiB"/>
    <property type="match status" value="1"/>
</dbReference>
<evidence type="ECO:0000256" key="4">
    <source>
        <dbReference type="ARBA" id="ARBA00011894"/>
    </source>
</evidence>
<dbReference type="eggNOG" id="COG0035">
    <property type="taxonomic scope" value="Bacteria"/>
</dbReference>
<evidence type="ECO:0000256" key="2">
    <source>
        <dbReference type="ARBA" id="ARBA00008754"/>
    </source>
</evidence>
<dbReference type="GO" id="GO:0019316">
    <property type="term" value="P:D-allose catabolic process"/>
    <property type="evidence" value="ECO:0007669"/>
    <property type="project" value="TreeGrafter"/>
</dbReference>
<evidence type="ECO:0000256" key="16">
    <source>
        <dbReference type="ARBA" id="ARBA00079807"/>
    </source>
</evidence>
<dbReference type="PaxDb" id="584708-Apau_1410"/>
<dbReference type="STRING" id="584708.Apau_1410"/>
<accession>E3D050</accession>
<evidence type="ECO:0000256" key="1">
    <source>
        <dbReference type="ARBA" id="ARBA00005180"/>
    </source>
</evidence>
<dbReference type="CDD" id="cd06223">
    <property type="entry name" value="PRTases_typeI"/>
    <property type="match status" value="1"/>
</dbReference>
<dbReference type="SUPFAM" id="SSF53271">
    <property type="entry name" value="PRTase-like"/>
    <property type="match status" value="1"/>
</dbReference>
<dbReference type="GO" id="GO:0005525">
    <property type="term" value="F:GTP binding"/>
    <property type="evidence" value="ECO:0007669"/>
    <property type="project" value="UniProtKB-KW"/>
</dbReference>
<evidence type="ECO:0000259" key="18">
    <source>
        <dbReference type="Pfam" id="PF14681"/>
    </source>
</evidence>
<dbReference type="NCBIfam" id="TIGR01091">
    <property type="entry name" value="upp"/>
    <property type="match status" value="1"/>
</dbReference>
<dbReference type="InterPro" id="IPR034332">
    <property type="entry name" value="Upp_B"/>
</dbReference>
<evidence type="ECO:0000256" key="7">
    <source>
        <dbReference type="ARBA" id="ARBA00022679"/>
    </source>
</evidence>
<dbReference type="EMBL" id="CM001022">
    <property type="protein sequence ID" value="EFQ23829.1"/>
    <property type="molecule type" value="Genomic_DNA"/>
</dbReference>
<feature type="binding site" evidence="17">
    <location>
        <position position="360"/>
    </location>
    <ligand>
        <name>5-phospho-alpha-D-ribose 1-diphosphate</name>
        <dbReference type="ChEBI" id="CHEBI:58017"/>
    </ligand>
</feature>
<dbReference type="NCBIfam" id="NF001097">
    <property type="entry name" value="PRK00129.1"/>
    <property type="match status" value="1"/>
</dbReference>
<keyword evidence="9 17" id="KW-0460">Magnesium</keyword>
<dbReference type="NCBIfam" id="NF004051">
    <property type="entry name" value="PRK05571.1"/>
    <property type="match status" value="1"/>
</dbReference>
<feature type="binding site" evidence="17">
    <location>
        <begin position="291"/>
        <end position="299"/>
    </location>
    <ligand>
        <name>5-phospho-alpha-D-ribose 1-diphosphate</name>
        <dbReference type="ChEBI" id="CHEBI:58017"/>
    </ligand>
</feature>
<evidence type="ECO:0000256" key="11">
    <source>
        <dbReference type="ARBA" id="ARBA00023235"/>
    </source>
</evidence>
<dbReference type="InterPro" id="IPR003500">
    <property type="entry name" value="RpiB_LacA_LacB"/>
</dbReference>
<evidence type="ECO:0000256" key="15">
    <source>
        <dbReference type="ARBA" id="ARBA00072146"/>
    </source>
</evidence>
<keyword evidence="11 19" id="KW-0413">Isomerase</keyword>
<dbReference type="Proteomes" id="UP000005096">
    <property type="component" value="Chromosome"/>
</dbReference>
<evidence type="ECO:0000256" key="3">
    <source>
        <dbReference type="ARBA" id="ARBA00009516"/>
    </source>
</evidence>
<reference evidence="19 20" key="1">
    <citation type="journal article" date="2010" name="Stand. Genomic Sci.">
        <title>Non-contiguous finished genome sequence of Aminomonas paucivorans type strain (GLU-3).</title>
        <authorList>
            <person name="Pitluck S."/>
            <person name="Yasawong M."/>
            <person name="Held B."/>
            <person name="Lapidus A."/>
            <person name="Nolan M."/>
            <person name="Copeland A."/>
            <person name="Lucas S."/>
            <person name="Del Rio T.G."/>
            <person name="Tice H."/>
            <person name="Cheng J.F."/>
            <person name="Chertkov O."/>
            <person name="Goodwin L."/>
            <person name="Tapia R."/>
            <person name="Han C."/>
            <person name="Liolios K."/>
            <person name="Ivanova N."/>
            <person name="Mavromatis K."/>
            <person name="Ovchinnikova G."/>
            <person name="Pati A."/>
            <person name="Chen A."/>
            <person name="Palaniappan K."/>
            <person name="Land M."/>
            <person name="Hauser L."/>
            <person name="Chang Y.J."/>
            <person name="Jeffries C.D."/>
            <person name="Pukall R."/>
            <person name="Spring S."/>
            <person name="Rohde M."/>
            <person name="Sikorski J."/>
            <person name="Goker M."/>
            <person name="Woyke T."/>
            <person name="Bristow J."/>
            <person name="Eisen J.A."/>
            <person name="Markowitz V."/>
            <person name="Hugenholtz P."/>
            <person name="Kyrpides N.C."/>
            <person name="Klenk H.P."/>
        </authorList>
    </citation>
    <scope>NUCLEOTIDE SEQUENCE [LARGE SCALE GENOMIC DNA]</scope>
    <source>
        <strain evidence="19 20">DSM 12260</strain>
    </source>
</reference>
<keyword evidence="5 17" id="KW-0021">Allosteric enzyme</keyword>
<sequence>MRLAIGSDHAGFPLKERLKSHLEGAGHEVQDGGTCSAETRVDFPDWAFKVSELVVSGKAERGILVCGSGIGMSIAANKVPGIYAALCHDIYGARLSRLHNNSNVLVLGGRVTGEDLALEILDTWMASPFLEDRYRVRLQKIQDYESRVSPGAAGPGKAGGLGRVLVIDHPLIQHKLGLVRDKNTSVKDFRELVQEIAGLMVYEVTRSLSLEEIEVHTPLGPTKAFSLSGKKMAVVPVLRAGLGMVEGILRLIPNAKVGHIGLYRDPHTLEPVEYYCKLPGDIEDRDIYVVDPMLATGGSAAAAIELVKRQGGKRISLVSLIAAPEGVERVRGQHPEVDIFTAALDSHLNDHGYIVPGLGDAGDRLFGTK</sequence>
<dbReference type="RefSeq" id="WP_006301032.1">
    <property type="nucleotide sequence ID" value="NZ_CM001022.1"/>
</dbReference>
<keyword evidence="10 17" id="KW-0342">GTP-binding</keyword>
<feature type="binding site" evidence="17">
    <location>
        <begin position="359"/>
        <end position="361"/>
    </location>
    <ligand>
        <name>uracil</name>
        <dbReference type="ChEBI" id="CHEBI:17568"/>
    </ligand>
</feature>
<keyword evidence="8 17" id="KW-0547">Nucleotide-binding</keyword>
<evidence type="ECO:0000313" key="19">
    <source>
        <dbReference type="EMBL" id="EFQ23829.1"/>
    </source>
</evidence>
<dbReference type="InterPro" id="IPR029057">
    <property type="entry name" value="PRTase-like"/>
</dbReference>
<keyword evidence="6 17" id="KW-0328">Glycosyltransferase</keyword>
<dbReference type="Gene3D" id="3.40.50.2020">
    <property type="match status" value="1"/>
</dbReference>
<keyword evidence="7 17" id="KW-0808">Transferase</keyword>
<proteinExistence type="inferred from homology"/>
<comment type="pathway">
    <text evidence="1 17">Pyrimidine metabolism; UMP biosynthesis via salvage pathway; UMP from uracil: step 1/1.</text>
</comment>
<dbReference type="Gene3D" id="3.40.1400.10">
    <property type="entry name" value="Sugar-phosphate isomerase, RpiB/LacA/LacB"/>
    <property type="match status" value="1"/>
</dbReference>
<feature type="binding site" evidence="17">
    <location>
        <position position="354"/>
    </location>
    <ligand>
        <name>uracil</name>
        <dbReference type="ChEBI" id="CHEBI:17568"/>
    </ligand>
</feature>
<comment type="function">
    <text evidence="14 17">Catalyzes the conversion of uracil and 5-phospho-alpha-D-ribose 1-diphosphate (PRPP) to UMP and diphosphate.</text>
</comment>
<evidence type="ECO:0000256" key="17">
    <source>
        <dbReference type="HAMAP-Rule" id="MF_01218"/>
    </source>
</evidence>
<comment type="cofactor">
    <cofactor evidence="17">
        <name>Mg(2+)</name>
        <dbReference type="ChEBI" id="CHEBI:18420"/>
    </cofactor>
    <text evidence="17">Binds 1 Mg(2+) ion per subunit. The magnesium is bound as Mg-PRPP.</text>
</comment>
<dbReference type="GO" id="GO:0004845">
    <property type="term" value="F:uracil phosphoribosyltransferase activity"/>
    <property type="evidence" value="ECO:0007669"/>
    <property type="project" value="UniProtKB-UniRule"/>
</dbReference>
<dbReference type="GO" id="GO:0005737">
    <property type="term" value="C:cytoplasm"/>
    <property type="evidence" value="ECO:0007669"/>
    <property type="project" value="UniProtKB-ARBA"/>
</dbReference>
<dbReference type="OrthoDB" id="9781675at2"/>
<evidence type="ECO:0000256" key="5">
    <source>
        <dbReference type="ARBA" id="ARBA00022533"/>
    </source>
</evidence>
<evidence type="ECO:0000256" key="10">
    <source>
        <dbReference type="ARBA" id="ARBA00023134"/>
    </source>
</evidence>
<dbReference type="HAMAP" id="MF_01218_B">
    <property type="entry name" value="Upp_B"/>
    <property type="match status" value="1"/>
</dbReference>
<gene>
    <name evidence="17" type="primary">upp</name>
    <name evidence="19" type="ORF">Apau_1410</name>
</gene>
<dbReference type="eggNOG" id="COG0698">
    <property type="taxonomic scope" value="Bacteria"/>
</dbReference>
<comment type="similarity">
    <text evidence="2">Belongs to the LacAB/RpiB family.</text>
</comment>
<dbReference type="FunFam" id="3.40.50.2020:FF:000003">
    <property type="entry name" value="Uracil phosphoribosyltransferase"/>
    <property type="match status" value="1"/>
</dbReference>
<evidence type="ECO:0000256" key="8">
    <source>
        <dbReference type="ARBA" id="ARBA00022741"/>
    </source>
</evidence>
<comment type="catalytic activity">
    <reaction evidence="13 17">
        <text>UMP + diphosphate = 5-phospho-alpha-D-ribose 1-diphosphate + uracil</text>
        <dbReference type="Rhea" id="RHEA:13017"/>
        <dbReference type="ChEBI" id="CHEBI:17568"/>
        <dbReference type="ChEBI" id="CHEBI:33019"/>
        <dbReference type="ChEBI" id="CHEBI:57865"/>
        <dbReference type="ChEBI" id="CHEBI:58017"/>
        <dbReference type="EC" id="2.4.2.9"/>
    </reaction>
</comment>
<dbReference type="PANTHER" id="PTHR30345">
    <property type="entry name" value="RIBOSE-5-PHOSPHATE ISOMERASE B"/>
    <property type="match status" value="1"/>
</dbReference>
<dbReference type="AlphaFoldDB" id="E3D050"/>
<dbReference type="GO" id="GO:0044206">
    <property type="term" value="P:UMP salvage"/>
    <property type="evidence" value="ECO:0007669"/>
    <property type="project" value="UniProtKB-UniRule"/>
</dbReference>
<evidence type="ECO:0000256" key="6">
    <source>
        <dbReference type="ARBA" id="ARBA00022676"/>
    </source>
</evidence>
<dbReference type="GO" id="GO:0000287">
    <property type="term" value="F:magnesium ion binding"/>
    <property type="evidence" value="ECO:0007669"/>
    <property type="project" value="UniProtKB-UniRule"/>
</dbReference>
<dbReference type="InterPro" id="IPR036569">
    <property type="entry name" value="RpiB_LacA_LacB_sf"/>
</dbReference>